<dbReference type="PANTHER" id="PTHR42781">
    <property type="entry name" value="SPERMIDINE/PUTRESCINE IMPORT ATP-BINDING PROTEIN POTA"/>
    <property type="match status" value="1"/>
</dbReference>
<evidence type="ECO:0000256" key="1">
    <source>
        <dbReference type="ARBA" id="ARBA00022448"/>
    </source>
</evidence>
<dbReference type="InterPro" id="IPR015853">
    <property type="entry name" value="ABC_transpr_FbpC"/>
</dbReference>
<keyword evidence="8" id="KW-0472">Membrane</keyword>
<keyword evidence="2" id="KW-1003">Cell membrane</keyword>
<keyword evidence="5 10" id="KW-0067">ATP-binding</keyword>
<name>A0ABV4BNF4_9CLOT</name>
<evidence type="ECO:0000259" key="9">
    <source>
        <dbReference type="PROSITE" id="PS50893"/>
    </source>
</evidence>
<dbReference type="RefSeq" id="WP_369704197.1">
    <property type="nucleotide sequence ID" value="NZ_JBGEWD010000007.1"/>
</dbReference>
<dbReference type="SMART" id="SM00382">
    <property type="entry name" value="AAA"/>
    <property type="match status" value="1"/>
</dbReference>
<keyword evidence="11" id="KW-1185">Reference proteome</keyword>
<dbReference type="InterPro" id="IPR008995">
    <property type="entry name" value="Mo/tungstate-bd_C_term_dom"/>
</dbReference>
<dbReference type="GO" id="GO:0005524">
    <property type="term" value="F:ATP binding"/>
    <property type="evidence" value="ECO:0007669"/>
    <property type="project" value="UniProtKB-KW"/>
</dbReference>
<evidence type="ECO:0000313" key="11">
    <source>
        <dbReference type="Proteomes" id="UP001564657"/>
    </source>
</evidence>
<dbReference type="PROSITE" id="PS00211">
    <property type="entry name" value="ABC_TRANSPORTER_1"/>
    <property type="match status" value="1"/>
</dbReference>
<sequence length="342" mass="38755">MFGIELVNIKKSFNDKYVLKNVSFSVNEGEILCLLGPSGCGKSTILKIIAGLLDADDGKIYLDGNLVNKIPVEKRGAVIVFQDFLLFPHLNIEENISFGLKMRKKNKKYIIEKVKKITKMVGLDGIDRKYPSELSGGQKQRVALARALAVEPKILLLDEPFANLDINIRNSMRELIRNLQRKLNITTILVTHNKEEALTMGDSIALMINGNIIQQDSPENMYEKPNCKETANFFGDVNYIEGKMKNNIFNCKFGRFRATGYIGNEGCVEALIKPEKIKLFKNKGDNKGKILDKKYAGDRIYYTIKHGDYFLKCIEDSSNNFQVGSNLYFNIDFSKAVYFNSK</sequence>
<dbReference type="SUPFAM" id="SSF50331">
    <property type="entry name" value="MOP-like"/>
    <property type="match status" value="1"/>
</dbReference>
<gene>
    <name evidence="10" type="ORF">AB8U03_08885</name>
</gene>
<dbReference type="InterPro" id="IPR003439">
    <property type="entry name" value="ABC_transporter-like_ATP-bd"/>
</dbReference>
<keyword evidence="4" id="KW-0547">Nucleotide-binding</keyword>
<dbReference type="Pfam" id="PF00005">
    <property type="entry name" value="ABC_tran"/>
    <property type="match status" value="1"/>
</dbReference>
<organism evidence="10 11">
    <name type="scientific">Clostridium moutaii</name>
    <dbReference type="NCBI Taxonomy" id="3240932"/>
    <lineage>
        <taxon>Bacteria</taxon>
        <taxon>Bacillati</taxon>
        <taxon>Bacillota</taxon>
        <taxon>Clostridia</taxon>
        <taxon>Eubacteriales</taxon>
        <taxon>Clostridiaceae</taxon>
        <taxon>Clostridium</taxon>
    </lineage>
</organism>
<accession>A0ABV4BNF4</accession>
<dbReference type="EMBL" id="JBGEWD010000007">
    <property type="protein sequence ID" value="MEY8000309.1"/>
    <property type="molecule type" value="Genomic_DNA"/>
</dbReference>
<evidence type="ECO:0000256" key="3">
    <source>
        <dbReference type="ARBA" id="ARBA00022496"/>
    </source>
</evidence>
<protein>
    <submittedName>
        <fullName evidence="10">ABC transporter ATP-binding protein</fullName>
    </submittedName>
</protein>
<evidence type="ECO:0000256" key="6">
    <source>
        <dbReference type="ARBA" id="ARBA00023004"/>
    </source>
</evidence>
<dbReference type="InterPro" id="IPR003593">
    <property type="entry name" value="AAA+_ATPase"/>
</dbReference>
<evidence type="ECO:0000256" key="2">
    <source>
        <dbReference type="ARBA" id="ARBA00022475"/>
    </source>
</evidence>
<dbReference type="SUPFAM" id="SSF52540">
    <property type="entry name" value="P-loop containing nucleoside triphosphate hydrolases"/>
    <property type="match status" value="1"/>
</dbReference>
<dbReference type="PANTHER" id="PTHR42781:SF4">
    <property type="entry name" value="SPERMIDINE_PUTRESCINE IMPORT ATP-BINDING PROTEIN POTA"/>
    <property type="match status" value="1"/>
</dbReference>
<evidence type="ECO:0000313" key="10">
    <source>
        <dbReference type="EMBL" id="MEY8000309.1"/>
    </source>
</evidence>
<keyword evidence="7" id="KW-0406">Ion transport</keyword>
<dbReference type="InterPro" id="IPR027417">
    <property type="entry name" value="P-loop_NTPase"/>
</dbReference>
<dbReference type="Proteomes" id="UP001564657">
    <property type="component" value="Unassembled WGS sequence"/>
</dbReference>
<evidence type="ECO:0000256" key="5">
    <source>
        <dbReference type="ARBA" id="ARBA00022840"/>
    </source>
</evidence>
<keyword evidence="1" id="KW-0813">Transport</keyword>
<evidence type="ECO:0000256" key="4">
    <source>
        <dbReference type="ARBA" id="ARBA00022741"/>
    </source>
</evidence>
<keyword evidence="3" id="KW-0410">Iron transport</keyword>
<dbReference type="Gene3D" id="3.40.50.300">
    <property type="entry name" value="P-loop containing nucleotide triphosphate hydrolases"/>
    <property type="match status" value="1"/>
</dbReference>
<evidence type="ECO:0000256" key="8">
    <source>
        <dbReference type="ARBA" id="ARBA00023136"/>
    </source>
</evidence>
<dbReference type="InterPro" id="IPR017871">
    <property type="entry name" value="ABC_transporter-like_CS"/>
</dbReference>
<dbReference type="InterPro" id="IPR050093">
    <property type="entry name" value="ABC_SmlMolc_Importer"/>
</dbReference>
<reference evidence="10 11" key="1">
    <citation type="submission" date="2024-08" db="EMBL/GenBank/DDBJ databases">
        <title>Clostridium lapicellarii sp. nov., and Clostridium renhuaiense sp. nov., two species isolated from the mud in a fermentation cellar used for producing sauce-flavour Chinese liquors.</title>
        <authorList>
            <person name="Yang F."/>
            <person name="Wang H."/>
            <person name="Chen L.Q."/>
            <person name="Zhou N."/>
            <person name="Lu J.J."/>
            <person name="Pu X.X."/>
            <person name="Wan B."/>
            <person name="Wang L."/>
            <person name="Liu S.J."/>
        </authorList>
    </citation>
    <scope>NUCLEOTIDE SEQUENCE [LARGE SCALE GENOMIC DNA]</scope>
    <source>
        <strain evidence="10 11">MT-5</strain>
    </source>
</reference>
<comment type="caution">
    <text evidence="10">The sequence shown here is derived from an EMBL/GenBank/DDBJ whole genome shotgun (WGS) entry which is preliminary data.</text>
</comment>
<dbReference type="PROSITE" id="PS50893">
    <property type="entry name" value="ABC_TRANSPORTER_2"/>
    <property type="match status" value="1"/>
</dbReference>
<feature type="domain" description="ABC transporter" evidence="9">
    <location>
        <begin position="4"/>
        <end position="234"/>
    </location>
</feature>
<evidence type="ECO:0000256" key="7">
    <source>
        <dbReference type="ARBA" id="ARBA00023065"/>
    </source>
</evidence>
<proteinExistence type="predicted"/>
<keyword evidence="6" id="KW-0408">Iron</keyword>
<dbReference type="CDD" id="cd03259">
    <property type="entry name" value="ABC_Carb_Solutes_like"/>
    <property type="match status" value="1"/>
</dbReference>